<dbReference type="InterPro" id="IPR000477">
    <property type="entry name" value="RT_dom"/>
</dbReference>
<dbReference type="PANTHER" id="PTHR33116">
    <property type="entry name" value="REVERSE TRANSCRIPTASE ZINC-BINDING DOMAIN-CONTAINING PROTEIN-RELATED-RELATED"/>
    <property type="match status" value="1"/>
</dbReference>
<feature type="compositionally biased region" description="Basic and acidic residues" evidence="1">
    <location>
        <begin position="313"/>
        <end position="337"/>
    </location>
</feature>
<evidence type="ECO:0000256" key="1">
    <source>
        <dbReference type="SAM" id="MobiDB-lite"/>
    </source>
</evidence>
<dbReference type="InterPro" id="IPR026960">
    <property type="entry name" value="RVT-Znf"/>
</dbReference>
<dbReference type="InterPro" id="IPR044730">
    <property type="entry name" value="RNase_H-like_dom_plant"/>
</dbReference>
<dbReference type="RefSeq" id="XP_019094473.1">
    <property type="nucleotide sequence ID" value="XM_019238928.1"/>
</dbReference>
<feature type="domain" description="RNase H type-1" evidence="3">
    <location>
        <begin position="1574"/>
        <end position="1704"/>
    </location>
</feature>
<dbReference type="Pfam" id="PF13456">
    <property type="entry name" value="RVT_3"/>
    <property type="match status" value="1"/>
</dbReference>
<dbReference type="InterPro" id="IPR012337">
    <property type="entry name" value="RNaseH-like_sf"/>
</dbReference>
<dbReference type="SUPFAM" id="SSF53098">
    <property type="entry name" value="Ribonuclease H-like"/>
    <property type="match status" value="1"/>
</dbReference>
<keyword evidence="4" id="KW-1185">Reference proteome</keyword>
<dbReference type="Pfam" id="PF13966">
    <property type="entry name" value="zf-RVT"/>
    <property type="match status" value="1"/>
</dbReference>
<reference evidence="5" key="2">
    <citation type="submission" date="2025-08" db="UniProtKB">
        <authorList>
            <consortium name="RefSeq"/>
        </authorList>
    </citation>
    <scope>IDENTIFICATION</scope>
    <source>
        <tissue evidence="5">Leaf</tissue>
    </source>
</reference>
<dbReference type="Gene3D" id="3.30.420.10">
    <property type="entry name" value="Ribonuclease H-like superfamily/Ribonuclease H"/>
    <property type="match status" value="1"/>
</dbReference>
<dbReference type="Proteomes" id="UP000694864">
    <property type="component" value="Chromosome 17"/>
</dbReference>
<dbReference type="PROSITE" id="PS50879">
    <property type="entry name" value="RNASE_H_1"/>
    <property type="match status" value="1"/>
</dbReference>
<gene>
    <name evidence="5" type="primary">LOC109129898</name>
</gene>
<name>A0ABM1R635_CAMSA</name>
<organism evidence="4 5">
    <name type="scientific">Camelina sativa</name>
    <name type="common">False flax</name>
    <name type="synonym">Myagrum sativum</name>
    <dbReference type="NCBI Taxonomy" id="90675"/>
    <lineage>
        <taxon>Eukaryota</taxon>
        <taxon>Viridiplantae</taxon>
        <taxon>Streptophyta</taxon>
        <taxon>Embryophyta</taxon>
        <taxon>Tracheophyta</taxon>
        <taxon>Spermatophyta</taxon>
        <taxon>Magnoliopsida</taxon>
        <taxon>eudicotyledons</taxon>
        <taxon>Gunneridae</taxon>
        <taxon>Pentapetalae</taxon>
        <taxon>rosids</taxon>
        <taxon>malvids</taxon>
        <taxon>Brassicales</taxon>
        <taxon>Brassicaceae</taxon>
        <taxon>Camelineae</taxon>
        <taxon>Camelina</taxon>
    </lineage>
</organism>
<feature type="region of interest" description="Disordered" evidence="1">
    <location>
        <begin position="386"/>
        <end position="405"/>
    </location>
</feature>
<dbReference type="InterPro" id="IPR036691">
    <property type="entry name" value="Endo/exonu/phosph_ase_sf"/>
</dbReference>
<feature type="region of interest" description="Disordered" evidence="1">
    <location>
        <begin position="283"/>
        <end position="361"/>
    </location>
</feature>
<accession>A0ABM1R635</accession>
<reference evidence="4" key="1">
    <citation type="journal article" date="2014" name="Nat. Commun.">
        <title>The emerging biofuel crop Camelina sativa retains a highly undifferentiated hexaploid genome structure.</title>
        <authorList>
            <person name="Kagale S."/>
            <person name="Koh C."/>
            <person name="Nixon J."/>
            <person name="Bollina V."/>
            <person name="Clarke W.E."/>
            <person name="Tuteja R."/>
            <person name="Spillane C."/>
            <person name="Robinson S.J."/>
            <person name="Links M.G."/>
            <person name="Clarke C."/>
            <person name="Higgins E.E."/>
            <person name="Huebert T."/>
            <person name="Sharpe A.G."/>
            <person name="Parkin I.A."/>
        </authorList>
    </citation>
    <scope>NUCLEOTIDE SEQUENCE [LARGE SCALE GENOMIC DNA]</scope>
    <source>
        <strain evidence="4">cv. DH55</strain>
    </source>
</reference>
<dbReference type="Pfam" id="PF03372">
    <property type="entry name" value="Exo_endo_phos"/>
    <property type="match status" value="1"/>
</dbReference>
<evidence type="ECO:0000259" key="2">
    <source>
        <dbReference type="PROSITE" id="PS50878"/>
    </source>
</evidence>
<dbReference type="GeneID" id="109129898"/>
<feature type="compositionally biased region" description="Basic and acidic residues" evidence="1">
    <location>
        <begin position="283"/>
        <end position="300"/>
    </location>
</feature>
<dbReference type="PANTHER" id="PTHR33116:SF78">
    <property type="entry name" value="OS12G0587133 PROTEIN"/>
    <property type="match status" value="1"/>
</dbReference>
<sequence length="1738" mass="194519">MENPSRVGIAISGDENESIEDDGRPPGGGPDGSLLWVDKVRESGRGGILVPEKALADDFVKSRMSVEFPSGLRSEYHDCSTESTAEGVVEADGGMTVLDLPRQFFMIRFDSEEDYMTAVTGGPWRVMGSILMVQAWDPGFDPLRDEIVTTPVWVRISNLPINFYHRQIVLGIAEGLGRPLRVDLTTMRVERARFARVCIEVNLKKPLKGCGVFGHLVAACPRRVVAQVAQNAVQLSAMSPVRVEQDKDGFTQREGRDWEIGEEYGGGECDLVVSNRFRGLVEEGRSHEVGGSRDDNKENEDTQNIPNDGNGRSGKELVERGGMERVHSRVGDSERRSGGNNGWKGTGVRNKGGKGTVSTRGLVFGPMGADVGGFSSGKRLRVDSEDVGREGGAFTGPRPDASSLLKDGRRELGGDNLVADVTSMELSGGLWLLWRESVGRVEVLASTDQFIHAQIQKEEETVNLVVVYAAPTVSRRSGLWEKLSGVIRGVVGPLIIGGDFNTILRLDERTWGNGRLSADSLAFGQWISDLALIDMGFKGNQFTWKRGKAASNFVAKRLDRVLCCAHARLRWQEAVVSHLPFFSSDHVLLYVQLNLQRLVDPRRRPFRFEAAWVNHEGFKELVRTSWSSALSTPAALDALKWRLKKWNREVFGHINTRKEGLVRELKEIQDLLAVVQTDELICKEEQLLKDFETLLEQEETLWFQKSREKHIELGDRNTAFFHLSTVIRRKRNKIEMLKDDEDRWVSHKGELESMAVAYYKRLYSLQDVSEVWESLSTVGLTSLTDAEKTALMRPFTGEEVVGTVKCMGSFKAPGPDGFQPVFYQKCWETVGSSVTKFVLDFFESGVLPESTNDALLVLIAKVAKPERITQFRPVSLCNVLFKIITKMMVLRLKTVISKLIGPAQSSFIPGRLSVDNIVVVHEVVHSMRRKKGRKGWMLLKLDLEKAYDRVRWDFLEETLVAAGLPANWVTRIMAGVTEPSMSLLWNGERTDSFTAARGLRQGDPLSPYLFVLCLERLCHQIEAAVGRGDWKPIAVSRGGPKLSHVCFADDLILFAEASVAQVRLIRGVLESFCLASGQKVSLEKSKIYFSNNVSREMEQLISAESGIGSTRELGKYLGMPILQKRINKDTFGEILERVSARLSGWKSRSLSLAGRLTLTKSVLSSLPVHLMGAILLPEFTSQSLDKLSRAFVWGSTAEKKRQHLLAWKRVCVPKQEGGLGLRPTRDMNRALIAKVGWRLLHEKDSLWARVLTSKYKVRDVHDQSWLVSNGRWSSTWRSICVGFREVISKGIGWVSGDGKIIRFWSDRWLLPEPLSGHVTADLSDTERRMVVEEYWIGGVGWDIPRLSQLLPLNVLQRLYSVVISGVAGFQDALSWQGTPNGEFTVRSAYSLLTRSDEARPSMANFFACVWGVVAPERVRVFLWQVSHQVIMTNVERVRRHMGDSVVCKVCSGAEESILHVLRDCPAISGIWRRLVPQRKQPEFFDQSLLPWLFRNLRVGLNSRNGHWSTLFSMTVWWAWKWRCSDVFGERRTCRDMLKFVKDMAEEVHRAHSLSVNTTGGRVGVEQLVKWVCPNVGWVKLTTDGASRGNPGLAAAGGAIRDREGAWLGGFAINIGVCTAPLAELWGVYYGLHLAWGRGFRRVELEVDSLLVVGLLKSGISSAHPLSFLVRLCQSFVSRDWLVRINHVYREANRLADGLANYAFSLQLGFHSFNSCPDVVCEILREDAVGTVVSRAVRL</sequence>
<dbReference type="CDD" id="cd01650">
    <property type="entry name" value="RT_nLTR_like"/>
    <property type="match status" value="1"/>
</dbReference>
<dbReference type="SUPFAM" id="SSF56219">
    <property type="entry name" value="DNase I-like"/>
    <property type="match status" value="1"/>
</dbReference>
<dbReference type="PROSITE" id="PS50878">
    <property type="entry name" value="RT_POL"/>
    <property type="match status" value="1"/>
</dbReference>
<dbReference type="InterPro" id="IPR005135">
    <property type="entry name" value="Endo/exonuclease/phosphatase"/>
</dbReference>
<proteinExistence type="predicted"/>
<protein>
    <submittedName>
        <fullName evidence="5">Uncharacterized protein LOC109129898</fullName>
    </submittedName>
</protein>
<dbReference type="Gene3D" id="3.60.10.10">
    <property type="entry name" value="Endonuclease/exonuclease/phosphatase"/>
    <property type="match status" value="1"/>
</dbReference>
<evidence type="ECO:0000313" key="4">
    <source>
        <dbReference type="Proteomes" id="UP000694864"/>
    </source>
</evidence>
<dbReference type="InterPro" id="IPR025558">
    <property type="entry name" value="DUF4283"/>
</dbReference>
<dbReference type="Pfam" id="PF00078">
    <property type="entry name" value="RVT_1"/>
    <property type="match status" value="1"/>
</dbReference>
<feature type="domain" description="Reverse transcriptase" evidence="2">
    <location>
        <begin position="840"/>
        <end position="1121"/>
    </location>
</feature>
<evidence type="ECO:0000259" key="3">
    <source>
        <dbReference type="PROSITE" id="PS50879"/>
    </source>
</evidence>
<dbReference type="Pfam" id="PF14111">
    <property type="entry name" value="DUF4283"/>
    <property type="match status" value="1"/>
</dbReference>
<evidence type="ECO:0000313" key="5">
    <source>
        <dbReference type="RefSeq" id="XP_019094473.1"/>
    </source>
</evidence>
<dbReference type="CDD" id="cd06222">
    <property type="entry name" value="RNase_H_like"/>
    <property type="match status" value="1"/>
</dbReference>
<feature type="region of interest" description="Disordered" evidence="1">
    <location>
        <begin position="1"/>
        <end position="31"/>
    </location>
</feature>
<dbReference type="InterPro" id="IPR036397">
    <property type="entry name" value="RNaseH_sf"/>
</dbReference>
<dbReference type="InterPro" id="IPR002156">
    <property type="entry name" value="RNaseH_domain"/>
</dbReference>